<keyword evidence="6" id="KW-1185">Reference proteome</keyword>
<dbReference type="PROSITE" id="PS50970">
    <property type="entry name" value="HCY"/>
    <property type="match status" value="1"/>
</dbReference>
<dbReference type="Gene3D" id="3.20.20.330">
    <property type="entry name" value="Homocysteine-binding-like domain"/>
    <property type="match status" value="1"/>
</dbReference>
<dbReference type="AlphaFoldDB" id="A0A9E5JS78"/>
<feature type="binding site" evidence="3">
    <location>
        <position position="296"/>
    </location>
    <ligand>
        <name>Zn(2+)</name>
        <dbReference type="ChEBI" id="CHEBI:29105"/>
    </ligand>
</feature>
<dbReference type="GO" id="GO:0046872">
    <property type="term" value="F:metal ion binding"/>
    <property type="evidence" value="ECO:0007669"/>
    <property type="project" value="UniProtKB-KW"/>
</dbReference>
<evidence type="ECO:0000256" key="3">
    <source>
        <dbReference type="PROSITE-ProRule" id="PRU00333"/>
    </source>
</evidence>
<feature type="binding site" evidence="3">
    <location>
        <position position="297"/>
    </location>
    <ligand>
        <name>Zn(2+)</name>
        <dbReference type="ChEBI" id="CHEBI:29105"/>
    </ligand>
</feature>
<proteinExistence type="predicted"/>
<evidence type="ECO:0000313" key="5">
    <source>
        <dbReference type="EMBL" id="NHO65862.1"/>
    </source>
</evidence>
<dbReference type="GO" id="GO:0008168">
    <property type="term" value="F:methyltransferase activity"/>
    <property type="evidence" value="ECO:0007669"/>
    <property type="project" value="UniProtKB-UniRule"/>
</dbReference>
<dbReference type="PANTHER" id="PTHR11103">
    <property type="entry name" value="SLR1189 PROTEIN"/>
    <property type="match status" value="1"/>
</dbReference>
<evidence type="ECO:0000313" key="6">
    <source>
        <dbReference type="Proteomes" id="UP000787472"/>
    </source>
</evidence>
<keyword evidence="3" id="KW-0479">Metal-binding</keyword>
<keyword evidence="2 3" id="KW-0808">Transferase</keyword>
<feature type="binding site" evidence="3">
    <location>
        <position position="227"/>
    </location>
    <ligand>
        <name>Zn(2+)</name>
        <dbReference type="ChEBI" id="CHEBI:29105"/>
    </ligand>
</feature>
<feature type="domain" description="Hcy-binding" evidence="4">
    <location>
        <begin position="4"/>
        <end position="311"/>
    </location>
</feature>
<dbReference type="PANTHER" id="PTHR11103:SF18">
    <property type="entry name" value="SLR1189 PROTEIN"/>
    <property type="match status" value="1"/>
</dbReference>
<evidence type="ECO:0000256" key="1">
    <source>
        <dbReference type="ARBA" id="ARBA00022603"/>
    </source>
</evidence>
<dbReference type="Proteomes" id="UP000787472">
    <property type="component" value="Unassembled WGS sequence"/>
</dbReference>
<name>A0A9E5JS78_9GAMM</name>
<keyword evidence="1 3" id="KW-0489">Methyltransferase</keyword>
<dbReference type="Pfam" id="PF02574">
    <property type="entry name" value="S-methyl_trans"/>
    <property type="match status" value="1"/>
</dbReference>
<comment type="cofactor">
    <cofactor evidence="3">
        <name>Zn(2+)</name>
        <dbReference type="ChEBI" id="CHEBI:29105"/>
    </cofactor>
</comment>
<dbReference type="SUPFAM" id="SSF82282">
    <property type="entry name" value="Homocysteine S-methyltransferase"/>
    <property type="match status" value="1"/>
</dbReference>
<gene>
    <name evidence="5" type="ORF">G8770_09940</name>
</gene>
<keyword evidence="3" id="KW-0862">Zinc</keyword>
<dbReference type="EMBL" id="JAAONZ010000006">
    <property type="protein sequence ID" value="NHO65862.1"/>
    <property type="molecule type" value="Genomic_DNA"/>
</dbReference>
<sequence length="313" mass="34562">MGIYQQRLPQLQGQVCITDGGLETDLCFNMNYDLPEFASYDLLRDEDGYATLYEYYKHYAQLASRYKVGLILETPTWRANADWGEKIGDTPEALRHFNLAAVKLLEHIREDFETEHSPIVISGCLGPRGDGYTPGASMNTSEAKAYHSTQINTFADANVDMIAALTLNYIDEAIGVTQAAQSVGLPVCISFTVETDGKLPTGETLEHAIAQVDQHTNQGPAYYMINCAHPTHFDHLFATHAAWHQRLKGLRGNASCMSHAELDNSDTLDDGNPVAFGKELGKIRKVDSHLTVLGGCCGTDLRHITEICKNLTH</sequence>
<dbReference type="RefSeq" id="WP_167185625.1">
    <property type="nucleotide sequence ID" value="NZ_JAAONZ010000006.1"/>
</dbReference>
<protein>
    <submittedName>
        <fullName evidence="5">Homocysteine S-methyltransferase family protein</fullName>
    </submittedName>
</protein>
<comment type="caution">
    <text evidence="5">The sequence shown here is derived from an EMBL/GenBank/DDBJ whole genome shotgun (WGS) entry which is preliminary data.</text>
</comment>
<reference evidence="5" key="1">
    <citation type="submission" date="2020-03" db="EMBL/GenBank/DDBJ databases">
        <authorList>
            <person name="Guo F."/>
        </authorList>
    </citation>
    <scope>NUCLEOTIDE SEQUENCE</scope>
    <source>
        <strain evidence="5">JCM 30134</strain>
    </source>
</reference>
<dbReference type="GO" id="GO:0032259">
    <property type="term" value="P:methylation"/>
    <property type="evidence" value="ECO:0007669"/>
    <property type="project" value="UniProtKB-KW"/>
</dbReference>
<organism evidence="5 6">
    <name type="scientific">Pseudomaricurvus hydrocarbonicus</name>
    <dbReference type="NCBI Taxonomy" id="1470433"/>
    <lineage>
        <taxon>Bacteria</taxon>
        <taxon>Pseudomonadati</taxon>
        <taxon>Pseudomonadota</taxon>
        <taxon>Gammaproteobacteria</taxon>
        <taxon>Cellvibrionales</taxon>
        <taxon>Cellvibrionaceae</taxon>
        <taxon>Pseudomaricurvus</taxon>
    </lineage>
</organism>
<dbReference type="InterPro" id="IPR036589">
    <property type="entry name" value="HCY_dom_sf"/>
</dbReference>
<dbReference type="InterPro" id="IPR003726">
    <property type="entry name" value="HCY_dom"/>
</dbReference>
<accession>A0A9E5JS78</accession>
<evidence type="ECO:0000259" key="4">
    <source>
        <dbReference type="PROSITE" id="PS50970"/>
    </source>
</evidence>
<evidence type="ECO:0000256" key="2">
    <source>
        <dbReference type="ARBA" id="ARBA00022679"/>
    </source>
</evidence>